<accession>A0A0M1MZJ7</accession>
<name>A0A0M1MZJ7_9MOLU</name>
<evidence type="ECO:0000313" key="2">
    <source>
        <dbReference type="Proteomes" id="UP000037386"/>
    </source>
</evidence>
<sequence length="53" mass="6345">FLFNLSKLLFYYFGADEGELNPPSHAWQARIIATIRRPHSLSQEFHFFKKNNF</sequence>
<dbReference type="AlphaFoldDB" id="A0A0M1MZJ7"/>
<dbReference type="Proteomes" id="UP000037386">
    <property type="component" value="Unassembled WGS sequence"/>
</dbReference>
<proteinExistence type="predicted"/>
<dbReference type="EMBL" id="LHCF01000014">
    <property type="protein sequence ID" value="KOR75327.1"/>
    <property type="molecule type" value="Genomic_DNA"/>
</dbReference>
<gene>
    <name evidence="1" type="ORF">CPX_001690</name>
</gene>
<organism evidence="1 2">
    <name type="scientific">Candidatus Phytoplasma pruni</name>
    <dbReference type="NCBI Taxonomy" id="479893"/>
    <lineage>
        <taxon>Bacteria</taxon>
        <taxon>Bacillati</taxon>
        <taxon>Mycoplasmatota</taxon>
        <taxon>Mollicutes</taxon>
        <taxon>Acholeplasmatales</taxon>
        <taxon>Acholeplasmataceae</taxon>
        <taxon>Candidatus Phytoplasma</taxon>
        <taxon>16SrIII (X-disease group)</taxon>
    </lineage>
</organism>
<protein>
    <submittedName>
        <fullName evidence="1">Uncharacterized protein</fullName>
    </submittedName>
</protein>
<reference evidence="2" key="1">
    <citation type="submission" date="2015-05" db="EMBL/GenBank/DDBJ databases">
        <title>Draft genome sequence of 'Candidatus Phytoplasma Pruni' strain CX, a plant pathogenic bacterium.</title>
        <authorList>
            <person name="Lee I.-M."/>
            <person name="Bottner-Parker K.D."/>
            <person name="Shao J."/>
            <person name="Gundersen-Rindal D.E."/>
            <person name="Zhao Y."/>
            <person name="Davis R.E."/>
        </authorList>
    </citation>
    <scope>NUCLEOTIDE SEQUENCE [LARGE SCALE GENOMIC DNA]</scope>
    <source>
        <strain evidence="2">CX</strain>
    </source>
</reference>
<evidence type="ECO:0000313" key="1">
    <source>
        <dbReference type="EMBL" id="KOR75327.1"/>
    </source>
</evidence>
<comment type="caution">
    <text evidence="1">The sequence shown here is derived from an EMBL/GenBank/DDBJ whole genome shotgun (WGS) entry which is preliminary data.</text>
</comment>
<feature type="non-terminal residue" evidence="1">
    <location>
        <position position="1"/>
    </location>
</feature>